<feature type="domain" description="Major facilitator superfamily (MFS) profile" evidence="5">
    <location>
        <begin position="218"/>
        <end position="408"/>
    </location>
</feature>
<feature type="transmembrane region" description="Helical" evidence="4">
    <location>
        <begin position="89"/>
        <end position="110"/>
    </location>
</feature>
<dbReference type="PANTHER" id="PTHR23542:SF1">
    <property type="entry name" value="MAJOR FACILITATOR SUPERFAMILY (MFS) PROFILE DOMAIN-CONTAINING PROTEIN"/>
    <property type="match status" value="1"/>
</dbReference>
<evidence type="ECO:0000256" key="2">
    <source>
        <dbReference type="ARBA" id="ARBA00022989"/>
    </source>
</evidence>
<evidence type="ECO:0000256" key="1">
    <source>
        <dbReference type="ARBA" id="ARBA00022692"/>
    </source>
</evidence>
<evidence type="ECO:0000313" key="7">
    <source>
        <dbReference type="Proteomes" id="UP000262210"/>
    </source>
</evidence>
<reference evidence="6 7" key="1">
    <citation type="journal article" date="2018" name="Nat. Biotechnol.">
        <title>A standardized bacterial taxonomy based on genome phylogeny substantially revises the tree of life.</title>
        <authorList>
            <person name="Parks D.H."/>
            <person name="Chuvochina M."/>
            <person name="Waite D.W."/>
            <person name="Rinke C."/>
            <person name="Skarshewski A."/>
            <person name="Chaumeil P.A."/>
            <person name="Hugenholtz P."/>
        </authorList>
    </citation>
    <scope>NUCLEOTIDE SEQUENCE [LARGE SCALE GENOMIC DNA]</scope>
    <source>
        <strain evidence="6">UBA11264</strain>
    </source>
</reference>
<dbReference type="PANTHER" id="PTHR23542">
    <property type="match status" value="1"/>
</dbReference>
<feature type="transmembrane region" description="Helical" evidence="4">
    <location>
        <begin position="56"/>
        <end position="77"/>
    </location>
</feature>
<evidence type="ECO:0000256" key="4">
    <source>
        <dbReference type="SAM" id="Phobius"/>
    </source>
</evidence>
<sequence>METKDLESTFSFASYTRLLSGPGHATLSLFGLLVRFPVAMRSISCIMLISATTNSLWIAGTVAGTLMITQALASPVLGRFADQISQRKVLITTSCCHVIAIALLIVLVLFNAHLWVIMAAAICIGCSSVPVDGFIRTRWASMVTDEALRTAYALETVLDEIIFLLGPLIAIVLATVLHPAAGLILCAILTFSGSMALVLHRRSEPVIVQKTDKNTRKAISMAWVRRLMISYAAVGIFLGAIDVMMIAFAKEAGNPTLAGVLLSLCAAGSLVGGICYGAMNWSIPQPRLLLITSATLCAGTLPLVFTNAPIIMGISAFIAGISVAPLLITCSNLLESLTPKGCLSEGFSWLSSAGWLGFSLGVSVGGQLSDQAGAAHVAWIAVAAGVLALLASLFSQSLLSEKSTPSPI</sequence>
<feature type="transmembrane region" description="Helical" evidence="4">
    <location>
        <begin position="116"/>
        <end position="135"/>
    </location>
</feature>
<name>A0A9C7QX69_9GAMM</name>
<dbReference type="Pfam" id="PF07690">
    <property type="entry name" value="MFS_1"/>
    <property type="match status" value="1"/>
</dbReference>
<keyword evidence="2 4" id="KW-1133">Transmembrane helix</keyword>
<dbReference type="InterPro" id="IPR036259">
    <property type="entry name" value="MFS_trans_sf"/>
</dbReference>
<dbReference type="PROSITE" id="PS50850">
    <property type="entry name" value="MFS"/>
    <property type="match status" value="1"/>
</dbReference>
<organism evidence="6 7">
    <name type="scientific">Serratia grimesii</name>
    <dbReference type="NCBI Taxonomy" id="82995"/>
    <lineage>
        <taxon>Bacteria</taxon>
        <taxon>Pseudomonadati</taxon>
        <taxon>Pseudomonadota</taxon>
        <taxon>Gammaproteobacteria</taxon>
        <taxon>Enterobacterales</taxon>
        <taxon>Yersiniaceae</taxon>
        <taxon>Serratia</taxon>
    </lineage>
</organism>
<evidence type="ECO:0000259" key="5">
    <source>
        <dbReference type="PROSITE" id="PS50850"/>
    </source>
</evidence>
<feature type="transmembrane region" description="Helical" evidence="4">
    <location>
        <begin position="227"/>
        <end position="249"/>
    </location>
</feature>
<dbReference type="InterPro" id="IPR020846">
    <property type="entry name" value="MFS_dom"/>
</dbReference>
<evidence type="ECO:0000256" key="3">
    <source>
        <dbReference type="ARBA" id="ARBA00023136"/>
    </source>
</evidence>
<protein>
    <submittedName>
        <fullName evidence="6">MFS transporter</fullName>
    </submittedName>
</protein>
<proteinExistence type="predicted"/>
<feature type="transmembrane region" description="Helical" evidence="4">
    <location>
        <begin position="255"/>
        <end position="276"/>
    </location>
</feature>
<dbReference type="EMBL" id="DPSM01000015">
    <property type="protein sequence ID" value="HCK00169.1"/>
    <property type="molecule type" value="Genomic_DNA"/>
</dbReference>
<keyword evidence="1 4" id="KW-0812">Transmembrane</keyword>
<evidence type="ECO:0000313" key="6">
    <source>
        <dbReference type="EMBL" id="HCK00169.1"/>
    </source>
</evidence>
<accession>A0A9C7QX69</accession>
<feature type="transmembrane region" description="Helical" evidence="4">
    <location>
        <begin position="374"/>
        <end position="394"/>
    </location>
</feature>
<dbReference type="AlphaFoldDB" id="A0A9C7QX69"/>
<feature type="transmembrane region" description="Helical" evidence="4">
    <location>
        <begin position="156"/>
        <end position="174"/>
    </location>
</feature>
<dbReference type="Proteomes" id="UP000262210">
    <property type="component" value="Unassembled WGS sequence"/>
</dbReference>
<feature type="transmembrane region" description="Helical" evidence="4">
    <location>
        <begin position="346"/>
        <end position="368"/>
    </location>
</feature>
<keyword evidence="3 4" id="KW-0472">Membrane</keyword>
<feature type="transmembrane region" description="Helical" evidence="4">
    <location>
        <begin position="288"/>
        <end position="305"/>
    </location>
</feature>
<dbReference type="InterPro" id="IPR011701">
    <property type="entry name" value="MFS"/>
</dbReference>
<dbReference type="Gene3D" id="1.20.1250.20">
    <property type="entry name" value="MFS general substrate transporter like domains"/>
    <property type="match status" value="1"/>
</dbReference>
<feature type="transmembrane region" description="Helical" evidence="4">
    <location>
        <begin position="311"/>
        <end position="334"/>
    </location>
</feature>
<dbReference type="SUPFAM" id="SSF103473">
    <property type="entry name" value="MFS general substrate transporter"/>
    <property type="match status" value="1"/>
</dbReference>
<gene>
    <name evidence="6" type="ORF">DHV72_09085</name>
</gene>
<comment type="caution">
    <text evidence="6">The sequence shown here is derived from an EMBL/GenBank/DDBJ whole genome shotgun (WGS) entry which is preliminary data.</text>
</comment>
<dbReference type="GO" id="GO:0022857">
    <property type="term" value="F:transmembrane transporter activity"/>
    <property type="evidence" value="ECO:0007669"/>
    <property type="project" value="InterPro"/>
</dbReference>